<dbReference type="STRING" id="1802055.A3A74_05275"/>
<dbReference type="InterPro" id="IPR034151">
    <property type="entry name" value="TOPRIM_DnaG_bac"/>
</dbReference>
<dbReference type="InterPro" id="IPR002694">
    <property type="entry name" value="Znf_CHC2"/>
</dbReference>
<dbReference type="Pfam" id="PF08275">
    <property type="entry name" value="DNAG_N"/>
    <property type="match status" value="1"/>
</dbReference>
<dbReference type="InterPro" id="IPR006295">
    <property type="entry name" value="DNA_primase_DnaG"/>
</dbReference>
<dbReference type="AlphaFoldDB" id="A0A1F7I7U9"/>
<keyword evidence="5 12" id="KW-0235">DNA replication</keyword>
<dbReference type="Gene3D" id="3.90.980.10">
    <property type="entry name" value="DNA primase, catalytic core, N-terminal domain"/>
    <property type="match status" value="1"/>
</dbReference>
<dbReference type="InterPro" id="IPR013264">
    <property type="entry name" value="DNAG_N"/>
</dbReference>
<dbReference type="Gene3D" id="3.40.1360.10">
    <property type="match status" value="1"/>
</dbReference>
<keyword evidence="6 13" id="KW-0479">Metal-binding</keyword>
<dbReference type="InterPro" id="IPR006171">
    <property type="entry name" value="TOPRIM_dom"/>
</dbReference>
<comment type="catalytic activity">
    <reaction evidence="12">
        <text>ssDNA + n NTP = ssDNA/pppN(pN)n-1 hybrid + (n-1) diphosphate.</text>
        <dbReference type="EC" id="2.7.7.101"/>
    </reaction>
</comment>
<proteinExistence type="inferred from homology"/>
<keyword evidence="4 12" id="KW-0548">Nucleotidyltransferase</keyword>
<evidence type="ECO:0000256" key="12">
    <source>
        <dbReference type="HAMAP-Rule" id="MF_00974"/>
    </source>
</evidence>
<dbReference type="GO" id="GO:0005737">
    <property type="term" value="C:cytoplasm"/>
    <property type="evidence" value="ECO:0007669"/>
    <property type="project" value="TreeGrafter"/>
</dbReference>
<evidence type="ECO:0000256" key="2">
    <source>
        <dbReference type="ARBA" id="ARBA00022515"/>
    </source>
</evidence>
<dbReference type="InterPro" id="IPR037068">
    <property type="entry name" value="DNA_primase_core_N_sf"/>
</dbReference>
<keyword evidence="2 12" id="KW-0639">Primosome</keyword>
<comment type="cofactor">
    <cofactor evidence="13 14">
        <name>Zn(2+)</name>
        <dbReference type="ChEBI" id="CHEBI:29105"/>
    </cofactor>
    <text evidence="13 14">Binds 1 zinc ion per monomer.</text>
</comment>
<comment type="subunit">
    <text evidence="12">Monomer. Interacts with DnaB.</text>
</comment>
<dbReference type="FunFam" id="3.90.980.10:FF:000001">
    <property type="entry name" value="DNA primase"/>
    <property type="match status" value="1"/>
</dbReference>
<evidence type="ECO:0000256" key="3">
    <source>
        <dbReference type="ARBA" id="ARBA00022679"/>
    </source>
</evidence>
<dbReference type="Pfam" id="PF13155">
    <property type="entry name" value="Toprim_2"/>
    <property type="match status" value="1"/>
</dbReference>
<dbReference type="InterPro" id="IPR050219">
    <property type="entry name" value="DnaG_primase"/>
</dbReference>
<dbReference type="InterPro" id="IPR019475">
    <property type="entry name" value="DNA_primase_DnaB-bd"/>
</dbReference>
<dbReference type="Pfam" id="PF01807">
    <property type="entry name" value="Zn_ribbon_DnaG"/>
    <property type="match status" value="1"/>
</dbReference>
<name>A0A1F7I7U9_9BACT</name>
<dbReference type="GO" id="GO:0000428">
    <property type="term" value="C:DNA-directed RNA polymerase complex"/>
    <property type="evidence" value="ECO:0007669"/>
    <property type="project" value="UniProtKB-KW"/>
</dbReference>
<feature type="domain" description="Toprim" evidence="15">
    <location>
        <begin position="255"/>
        <end position="336"/>
    </location>
</feature>
<dbReference type="GO" id="GO:0003677">
    <property type="term" value="F:DNA binding"/>
    <property type="evidence" value="ECO:0007669"/>
    <property type="project" value="UniProtKB-KW"/>
</dbReference>
<evidence type="ECO:0000256" key="10">
    <source>
        <dbReference type="ARBA" id="ARBA00023125"/>
    </source>
</evidence>
<evidence type="ECO:0000256" key="13">
    <source>
        <dbReference type="PIRNR" id="PIRNR002811"/>
    </source>
</evidence>
<evidence type="ECO:0000256" key="11">
    <source>
        <dbReference type="ARBA" id="ARBA00023163"/>
    </source>
</evidence>
<dbReference type="InterPro" id="IPR016136">
    <property type="entry name" value="DNA_helicase_N/primase_C"/>
</dbReference>
<dbReference type="SUPFAM" id="SSF56731">
    <property type="entry name" value="DNA primase core"/>
    <property type="match status" value="1"/>
</dbReference>
<reference evidence="16 17" key="1">
    <citation type="journal article" date="2016" name="Nat. Commun.">
        <title>Thousands of microbial genomes shed light on interconnected biogeochemical processes in an aquifer system.</title>
        <authorList>
            <person name="Anantharaman K."/>
            <person name="Brown C.T."/>
            <person name="Hug L.A."/>
            <person name="Sharon I."/>
            <person name="Castelle C.J."/>
            <person name="Probst A.J."/>
            <person name="Thomas B.C."/>
            <person name="Singh A."/>
            <person name="Wilkins M.J."/>
            <person name="Karaoz U."/>
            <person name="Brodie E.L."/>
            <person name="Williams K.H."/>
            <person name="Hubbard S.S."/>
            <person name="Banfield J.F."/>
        </authorList>
    </citation>
    <scope>NUCLEOTIDE SEQUENCE [LARGE SCALE GENOMIC DNA]</scope>
</reference>
<dbReference type="HAMAP" id="MF_00974">
    <property type="entry name" value="DNA_primase_DnaG"/>
    <property type="match status" value="1"/>
</dbReference>
<evidence type="ECO:0000256" key="6">
    <source>
        <dbReference type="ARBA" id="ARBA00022723"/>
    </source>
</evidence>
<dbReference type="Proteomes" id="UP000179270">
    <property type="component" value="Unassembled WGS sequence"/>
</dbReference>
<dbReference type="Gene3D" id="1.10.860.10">
    <property type="entry name" value="DNAb Helicase, Chain A"/>
    <property type="match status" value="1"/>
</dbReference>
<keyword evidence="1 12" id="KW-0240">DNA-directed RNA polymerase</keyword>
<dbReference type="NCBIfam" id="TIGR01391">
    <property type="entry name" value="dnaG"/>
    <property type="match status" value="1"/>
</dbReference>
<dbReference type="PIRSF" id="PIRSF002811">
    <property type="entry name" value="DnaG"/>
    <property type="match status" value="1"/>
</dbReference>
<dbReference type="EMBL" id="MGAF01000052">
    <property type="protein sequence ID" value="OGK39352.1"/>
    <property type="molecule type" value="Genomic_DNA"/>
</dbReference>
<dbReference type="FunFam" id="3.90.580.10:FF:000001">
    <property type="entry name" value="DNA primase"/>
    <property type="match status" value="1"/>
</dbReference>
<evidence type="ECO:0000259" key="15">
    <source>
        <dbReference type="PROSITE" id="PS50880"/>
    </source>
</evidence>
<dbReference type="SMART" id="SM00400">
    <property type="entry name" value="ZnF_CHCC"/>
    <property type="match status" value="1"/>
</dbReference>
<accession>A0A1F7I7U9</accession>
<dbReference type="Gene3D" id="3.90.580.10">
    <property type="entry name" value="Zinc finger, CHC2-type domain"/>
    <property type="match status" value="1"/>
</dbReference>
<dbReference type="InterPro" id="IPR030846">
    <property type="entry name" value="DnaG_bac"/>
</dbReference>
<dbReference type="Pfam" id="PF10410">
    <property type="entry name" value="DnaB_bind"/>
    <property type="match status" value="1"/>
</dbReference>
<dbReference type="PANTHER" id="PTHR30313">
    <property type="entry name" value="DNA PRIMASE"/>
    <property type="match status" value="1"/>
</dbReference>
<dbReference type="InterPro" id="IPR036977">
    <property type="entry name" value="DNA_primase_Znf_CHC2"/>
</dbReference>
<keyword evidence="8 13" id="KW-0862">Zinc</keyword>
<evidence type="ECO:0000313" key="16">
    <source>
        <dbReference type="EMBL" id="OGK39352.1"/>
    </source>
</evidence>
<keyword evidence="3 12" id="KW-0808">Transferase</keyword>
<evidence type="ECO:0000256" key="14">
    <source>
        <dbReference type="PIRSR" id="PIRSR002811-1"/>
    </source>
</evidence>
<keyword evidence="10 12" id="KW-0238">DNA-binding</keyword>
<comment type="function">
    <text evidence="12 13">RNA polymerase that catalyzes the synthesis of short RNA molecules used as primers for DNA polymerase during DNA replication.</text>
</comment>
<evidence type="ECO:0000256" key="7">
    <source>
        <dbReference type="ARBA" id="ARBA00022771"/>
    </source>
</evidence>
<dbReference type="GO" id="GO:0003899">
    <property type="term" value="F:DNA-directed RNA polymerase activity"/>
    <property type="evidence" value="ECO:0007669"/>
    <property type="project" value="UniProtKB-UniRule"/>
</dbReference>
<keyword evidence="7 14" id="KW-0863">Zinc-finger</keyword>
<keyword evidence="11 12" id="KW-0804">Transcription</keyword>
<dbReference type="PANTHER" id="PTHR30313:SF2">
    <property type="entry name" value="DNA PRIMASE"/>
    <property type="match status" value="1"/>
</dbReference>
<dbReference type="GO" id="GO:1990077">
    <property type="term" value="C:primosome complex"/>
    <property type="evidence" value="ECO:0007669"/>
    <property type="project" value="UniProtKB-KW"/>
</dbReference>
<gene>
    <name evidence="12" type="primary">dnaG</name>
    <name evidence="16" type="ORF">A3A74_05275</name>
</gene>
<dbReference type="PROSITE" id="PS50880">
    <property type="entry name" value="TOPRIM"/>
    <property type="match status" value="1"/>
</dbReference>
<evidence type="ECO:0000256" key="8">
    <source>
        <dbReference type="ARBA" id="ARBA00022833"/>
    </source>
</evidence>
<evidence type="ECO:0000256" key="1">
    <source>
        <dbReference type="ARBA" id="ARBA00022478"/>
    </source>
</evidence>
<protein>
    <recommendedName>
        <fullName evidence="12 13">DNA primase</fullName>
        <ecNumber evidence="12">2.7.7.101</ecNumber>
    </recommendedName>
</protein>
<dbReference type="SUPFAM" id="SSF57783">
    <property type="entry name" value="Zinc beta-ribbon"/>
    <property type="match status" value="1"/>
</dbReference>
<comment type="caution">
    <text evidence="16">The sequence shown here is derived from an EMBL/GenBank/DDBJ whole genome shotgun (WGS) entry which is preliminary data.</text>
</comment>
<evidence type="ECO:0000256" key="5">
    <source>
        <dbReference type="ARBA" id="ARBA00022705"/>
    </source>
</evidence>
<dbReference type="SMART" id="SM00493">
    <property type="entry name" value="TOPRIM"/>
    <property type="match status" value="1"/>
</dbReference>
<dbReference type="EC" id="2.7.7.101" evidence="12"/>
<dbReference type="GO" id="GO:0008270">
    <property type="term" value="F:zinc ion binding"/>
    <property type="evidence" value="ECO:0007669"/>
    <property type="project" value="UniProtKB-KW"/>
</dbReference>
<organism evidence="16 17">
    <name type="scientific">Candidatus Roizmanbacteria bacterium RIFCSPLOWO2_01_FULL_35_13</name>
    <dbReference type="NCBI Taxonomy" id="1802055"/>
    <lineage>
        <taxon>Bacteria</taxon>
        <taxon>Candidatus Roizmaniibacteriota</taxon>
    </lineage>
</organism>
<dbReference type="CDD" id="cd03364">
    <property type="entry name" value="TOPRIM_DnaG_primases"/>
    <property type="match status" value="1"/>
</dbReference>
<comment type="similarity">
    <text evidence="12 13">Belongs to the DnaG primase family.</text>
</comment>
<evidence type="ECO:0000256" key="4">
    <source>
        <dbReference type="ARBA" id="ARBA00022695"/>
    </source>
</evidence>
<comment type="caution">
    <text evidence="12">Lacks conserved residue(s) required for the propagation of feature annotation.</text>
</comment>
<evidence type="ECO:0000256" key="9">
    <source>
        <dbReference type="ARBA" id="ARBA00022842"/>
    </source>
</evidence>
<feature type="zinc finger region" description="CHC2-type" evidence="14">
    <location>
        <begin position="35"/>
        <end position="60"/>
    </location>
</feature>
<sequence length="589" mass="68161">MDSVVDEIKKKVDLIQYINSYIPLKKTGRNYKSVCPFHQEKTPSFVVSSDRQIWHCFGACQDGGDVIKFLMKWENITFSEALRELAEKAGVKLTKVSFDDQTWKKKERMLSINNLAAEFFEYILHETKFGRKALDYLVLRELNIKIIKKFQLGYAPQSWDSLLKFLKKKKYSESEILDSGLIVRSERGSVYDRFRGRLVFPIKDARGNIIGFSGRIMDQSAKEAKYINTPETLLYRKRETLFGINLAKEAVKKENNILLVEGEFDVISPYQQGIENIAAIKGSAVTREQLMYLKRFTDNITLALDSDEAGEEAMKRGIEEAENLEFNVSIVSFDYAKDPDEAVRKDPVKFKKALKTAVPFYDFIIEISQKKNSINDPYGKKKIAEEVSKYIEKIKNPIVQSHYIKKIAAILGVSESSVEVLIRNLKRKKLQKFSTPFQKKTAAEMMREIVIQKYLLSIIFQSEDPYKRAGEIFNTFTVEDFSVPAYQKICKLFLSYKEKNKQLELNKFIETLAPELRSTFDELYLFASTEIEVKNEKIEKLVYEAKRYSLKRKISELSSSEGSDENGTKDNIRLISRELTRVEKKIITL</sequence>
<dbReference type="GO" id="GO:0006269">
    <property type="term" value="P:DNA replication, synthesis of primer"/>
    <property type="evidence" value="ECO:0007669"/>
    <property type="project" value="UniProtKB-UniRule"/>
</dbReference>
<evidence type="ECO:0000313" key="17">
    <source>
        <dbReference type="Proteomes" id="UP000179270"/>
    </source>
</evidence>
<keyword evidence="9" id="KW-0460">Magnesium</keyword>